<sequence>MAARCCCRSRFLPSGTPGQHGHVDSVRVARRIVNGRPLGGELAAVRVYRGRPSPDHQPEAARASDRQADRWTRDPRVVVVRRQLRYPKAWPAEPAQEKGIDVAFAVDFVRLACEGAYDVGVLFSRDTDLVPALEPVRDLGAHVEVASWKARADFAFPTRSFRGATTSTPTTTEPVGTTPTTRRVDRRPRWPLPSPHRAP</sequence>
<feature type="region of interest" description="Disordered" evidence="1">
    <location>
        <begin position="161"/>
        <end position="199"/>
    </location>
</feature>
<feature type="compositionally biased region" description="Pro residues" evidence="1">
    <location>
        <begin position="190"/>
        <end position="199"/>
    </location>
</feature>
<feature type="domain" description="NYN" evidence="2">
    <location>
        <begin position="23"/>
        <end position="149"/>
    </location>
</feature>
<reference evidence="3 4" key="1">
    <citation type="journal article" date="2007" name="Genome Res.">
        <title>Genome characteristics of facultatively symbiotic Frankia sp. strains reflect host range and host plant biogeography.</title>
        <authorList>
            <person name="Normand P."/>
            <person name="Lapierre P."/>
            <person name="Tisa L.S."/>
            <person name="Gogarten J.P."/>
            <person name="Alloisio N."/>
            <person name="Bagnarol E."/>
            <person name="Bassi C.A."/>
            <person name="Berry A.M."/>
            <person name="Bickhart D.M."/>
            <person name="Choisne N."/>
            <person name="Couloux A."/>
            <person name="Cournoyer B."/>
            <person name="Cruveiller S."/>
            <person name="Daubin V."/>
            <person name="Demange N."/>
            <person name="Francino M.P."/>
            <person name="Goltsman E."/>
            <person name="Huang Y."/>
            <person name="Kopp O.R."/>
            <person name="Labarre L."/>
            <person name="Lapidus A."/>
            <person name="Lavire C."/>
            <person name="Marechal J."/>
            <person name="Martinez M."/>
            <person name="Mastronunzio J.E."/>
            <person name="Mullin B.C."/>
            <person name="Niemann J."/>
            <person name="Pujic P."/>
            <person name="Rawnsley T."/>
            <person name="Rouy Z."/>
            <person name="Schenowitz C."/>
            <person name="Sellstedt A."/>
            <person name="Tavares F."/>
            <person name="Tomkins J.P."/>
            <person name="Vallenet D."/>
            <person name="Valverde C."/>
            <person name="Wall L.G."/>
            <person name="Wang Y."/>
            <person name="Medigue C."/>
            <person name="Benson D.R."/>
        </authorList>
    </citation>
    <scope>NUCLEOTIDE SEQUENCE [LARGE SCALE GENOMIC DNA]</scope>
    <source>
        <strain evidence="4">DSM 45818 / CECT 9043 / CcI3</strain>
    </source>
</reference>
<evidence type="ECO:0000256" key="1">
    <source>
        <dbReference type="SAM" id="MobiDB-lite"/>
    </source>
</evidence>
<dbReference type="eggNOG" id="COG1432">
    <property type="taxonomic scope" value="Bacteria"/>
</dbReference>
<dbReference type="Pfam" id="PF01936">
    <property type="entry name" value="NYN"/>
    <property type="match status" value="1"/>
</dbReference>
<evidence type="ECO:0000259" key="2">
    <source>
        <dbReference type="Pfam" id="PF01936"/>
    </source>
</evidence>
<dbReference type="Gene3D" id="3.40.50.1010">
    <property type="entry name" value="5'-nuclease"/>
    <property type="match status" value="1"/>
</dbReference>
<proteinExistence type="predicted"/>
<dbReference type="InterPro" id="IPR021139">
    <property type="entry name" value="NYN"/>
</dbReference>
<dbReference type="CDD" id="cd18722">
    <property type="entry name" value="PIN_NicB-like"/>
    <property type="match status" value="1"/>
</dbReference>
<dbReference type="STRING" id="106370.Francci3_2568"/>
<evidence type="ECO:0000313" key="4">
    <source>
        <dbReference type="Proteomes" id="UP000001937"/>
    </source>
</evidence>
<dbReference type="Proteomes" id="UP000001937">
    <property type="component" value="Chromosome"/>
</dbReference>
<dbReference type="HOGENOM" id="CLU_1370435_0_0_11"/>
<name>Q2J9W2_FRACC</name>
<gene>
    <name evidence="3" type="ordered locus">Francci3_2568</name>
</gene>
<accession>Q2J9W2</accession>
<feature type="compositionally biased region" description="Low complexity" evidence="1">
    <location>
        <begin position="162"/>
        <end position="181"/>
    </location>
</feature>
<dbReference type="EMBL" id="CP000249">
    <property type="protein sequence ID" value="ABD11930.1"/>
    <property type="molecule type" value="Genomic_DNA"/>
</dbReference>
<dbReference type="KEGG" id="fra:Francci3_2568"/>
<dbReference type="GO" id="GO:0004540">
    <property type="term" value="F:RNA nuclease activity"/>
    <property type="evidence" value="ECO:0007669"/>
    <property type="project" value="InterPro"/>
</dbReference>
<organism evidence="3 4">
    <name type="scientific">Frankia casuarinae (strain DSM 45818 / CECT 9043 / HFP020203 / CcI3)</name>
    <dbReference type="NCBI Taxonomy" id="106370"/>
    <lineage>
        <taxon>Bacteria</taxon>
        <taxon>Bacillati</taxon>
        <taxon>Actinomycetota</taxon>
        <taxon>Actinomycetes</taxon>
        <taxon>Frankiales</taxon>
        <taxon>Frankiaceae</taxon>
        <taxon>Frankia</taxon>
    </lineage>
</organism>
<evidence type="ECO:0000313" key="3">
    <source>
        <dbReference type="EMBL" id="ABD11930.1"/>
    </source>
</evidence>
<protein>
    <recommendedName>
        <fullName evidence="2">NYN domain-containing protein</fullName>
    </recommendedName>
</protein>
<keyword evidence="4" id="KW-1185">Reference proteome</keyword>
<dbReference type="AlphaFoldDB" id="Q2J9W2"/>
<dbReference type="RefSeq" id="WP_011436965.1">
    <property type="nucleotide sequence ID" value="NC_007777.1"/>
</dbReference>